<dbReference type="EMBL" id="CP018171">
    <property type="protein sequence ID" value="APH74016.1"/>
    <property type="molecule type" value="Genomic_DNA"/>
</dbReference>
<evidence type="ECO:0000256" key="5">
    <source>
        <dbReference type="SAM" id="SignalP"/>
    </source>
</evidence>
<keyword evidence="3 4" id="KW-0408">Iron</keyword>
<evidence type="ECO:0000256" key="3">
    <source>
        <dbReference type="ARBA" id="ARBA00023004"/>
    </source>
</evidence>
<dbReference type="Proteomes" id="UP000182840">
    <property type="component" value="Chromosome"/>
</dbReference>
<dbReference type="Gene3D" id="1.10.760.10">
    <property type="entry name" value="Cytochrome c-like domain"/>
    <property type="match status" value="1"/>
</dbReference>
<dbReference type="Pfam" id="PF13442">
    <property type="entry name" value="Cytochrome_CBB3"/>
    <property type="match status" value="1"/>
</dbReference>
<dbReference type="KEGG" id="meso:BSQ44_23565"/>
<dbReference type="RefSeq" id="WP_072607479.1">
    <property type="nucleotide sequence ID" value="NZ_CP018171.1"/>
</dbReference>
<dbReference type="AlphaFoldDB" id="A0A1L3SX61"/>
<name>A0A1L3SX61_9HYPH</name>
<organism evidence="7 8">
    <name type="scientific">Aquibium oceanicum</name>
    <dbReference type="NCBI Taxonomy" id="1670800"/>
    <lineage>
        <taxon>Bacteria</taxon>
        <taxon>Pseudomonadati</taxon>
        <taxon>Pseudomonadota</taxon>
        <taxon>Alphaproteobacteria</taxon>
        <taxon>Hyphomicrobiales</taxon>
        <taxon>Phyllobacteriaceae</taxon>
        <taxon>Aquibium</taxon>
    </lineage>
</organism>
<dbReference type="GO" id="GO:0009055">
    <property type="term" value="F:electron transfer activity"/>
    <property type="evidence" value="ECO:0007669"/>
    <property type="project" value="InterPro"/>
</dbReference>
<dbReference type="GO" id="GO:0020037">
    <property type="term" value="F:heme binding"/>
    <property type="evidence" value="ECO:0007669"/>
    <property type="project" value="InterPro"/>
</dbReference>
<keyword evidence="8" id="KW-1185">Reference proteome</keyword>
<keyword evidence="5" id="KW-0732">Signal</keyword>
<gene>
    <name evidence="7" type="ORF">BSQ44_23565</name>
</gene>
<evidence type="ECO:0000259" key="6">
    <source>
        <dbReference type="PROSITE" id="PS51007"/>
    </source>
</evidence>
<evidence type="ECO:0000313" key="7">
    <source>
        <dbReference type="EMBL" id="APH74016.1"/>
    </source>
</evidence>
<dbReference type="PROSITE" id="PS51007">
    <property type="entry name" value="CYTC"/>
    <property type="match status" value="1"/>
</dbReference>
<reference evidence="8" key="1">
    <citation type="submission" date="2016-11" db="EMBL/GenBank/DDBJ databases">
        <title>Mesorhizobium oceanicum sp. nov., isolated from deep seawater in South China Sea.</title>
        <authorList>
            <person name="Fu G.-Y."/>
        </authorList>
    </citation>
    <scope>NUCLEOTIDE SEQUENCE [LARGE SCALE GENOMIC DNA]</scope>
    <source>
        <strain evidence="8">B7</strain>
    </source>
</reference>
<dbReference type="OrthoDB" id="7363829at2"/>
<proteinExistence type="predicted"/>
<feature type="signal peptide" evidence="5">
    <location>
        <begin position="1"/>
        <end position="21"/>
    </location>
</feature>
<feature type="chain" id="PRO_5013199416" description="Cytochrome c domain-containing protein" evidence="5">
    <location>
        <begin position="22"/>
        <end position="107"/>
    </location>
</feature>
<keyword evidence="2 4" id="KW-0479">Metal-binding</keyword>
<evidence type="ECO:0000313" key="8">
    <source>
        <dbReference type="Proteomes" id="UP000182840"/>
    </source>
</evidence>
<dbReference type="InterPro" id="IPR036909">
    <property type="entry name" value="Cyt_c-like_dom_sf"/>
</dbReference>
<dbReference type="STRING" id="1670800.BSQ44_23565"/>
<accession>A0A1L3SX61</accession>
<evidence type="ECO:0000256" key="4">
    <source>
        <dbReference type="PROSITE-ProRule" id="PRU00433"/>
    </source>
</evidence>
<dbReference type="GO" id="GO:0046872">
    <property type="term" value="F:metal ion binding"/>
    <property type="evidence" value="ECO:0007669"/>
    <property type="project" value="UniProtKB-KW"/>
</dbReference>
<sequence length="107" mass="11370">MKTKELAVCAALALTCGSAIAGDAESAFRGKRIAEANCAECHAIARSDAGANPRAPAFGDLGKLRSLETLRQEMLGGLFLRHAVMPDFEPDATQADDIVTYMESIQE</sequence>
<dbReference type="InterPro" id="IPR009056">
    <property type="entry name" value="Cyt_c-like_dom"/>
</dbReference>
<evidence type="ECO:0000256" key="1">
    <source>
        <dbReference type="ARBA" id="ARBA00022617"/>
    </source>
</evidence>
<keyword evidence="1 4" id="KW-0349">Heme</keyword>
<evidence type="ECO:0000256" key="2">
    <source>
        <dbReference type="ARBA" id="ARBA00022723"/>
    </source>
</evidence>
<protein>
    <recommendedName>
        <fullName evidence="6">Cytochrome c domain-containing protein</fullName>
    </recommendedName>
</protein>
<feature type="domain" description="Cytochrome c" evidence="6">
    <location>
        <begin position="25"/>
        <end position="106"/>
    </location>
</feature>
<dbReference type="SUPFAM" id="SSF46626">
    <property type="entry name" value="Cytochrome c"/>
    <property type="match status" value="1"/>
</dbReference>